<evidence type="ECO:0000313" key="2">
    <source>
        <dbReference type="EMBL" id="KIJ59163.1"/>
    </source>
</evidence>
<reference evidence="2 3" key="1">
    <citation type="submission" date="2014-04" db="EMBL/GenBank/DDBJ databases">
        <title>Evolutionary Origins and Diversification of the Mycorrhizal Mutualists.</title>
        <authorList>
            <consortium name="DOE Joint Genome Institute"/>
            <consortium name="Mycorrhizal Genomics Consortium"/>
            <person name="Kohler A."/>
            <person name="Kuo A."/>
            <person name="Nagy L.G."/>
            <person name="Floudas D."/>
            <person name="Copeland A."/>
            <person name="Barry K.W."/>
            <person name="Cichocki N."/>
            <person name="Veneault-Fourrey C."/>
            <person name="LaButti K."/>
            <person name="Lindquist E.A."/>
            <person name="Lipzen A."/>
            <person name="Lundell T."/>
            <person name="Morin E."/>
            <person name="Murat C."/>
            <person name="Riley R."/>
            <person name="Ohm R."/>
            <person name="Sun H."/>
            <person name="Tunlid A."/>
            <person name="Henrissat B."/>
            <person name="Grigoriev I.V."/>
            <person name="Hibbett D.S."/>
            <person name="Martin F."/>
        </authorList>
    </citation>
    <scope>NUCLEOTIDE SEQUENCE [LARGE SCALE GENOMIC DNA]</scope>
    <source>
        <strain evidence="2 3">MD-312</strain>
    </source>
</reference>
<dbReference type="PANTHER" id="PTHR33096:SF1">
    <property type="entry name" value="CXC1-LIKE CYSTEINE CLUSTER ASSOCIATED WITH KDZ TRANSPOSASES DOMAIN-CONTAINING PROTEIN"/>
    <property type="match status" value="1"/>
</dbReference>
<evidence type="ECO:0000313" key="1">
    <source>
        <dbReference type="EMBL" id="KIJ59158.1"/>
    </source>
</evidence>
<accession>A0A0C9W065</accession>
<proteinExistence type="predicted"/>
<dbReference type="EMBL" id="KN839895">
    <property type="protein sequence ID" value="KIJ59158.1"/>
    <property type="molecule type" value="Genomic_DNA"/>
</dbReference>
<sequence>MKDDETKRMWGVFDEVGIFVAICRHGFALALADMIQSGEQAKYPLAIVSRLLDAFGNDLGGGYDIGCRFKTTLSKSSLGRHARGKNHTCLVNAFHGHAHNRLCQLDNLVTYVPGLGLEDLEGCERTFSQSNALAPTTRYSTAFHRRQAISNYFDHHNELEVYANLGK</sequence>
<dbReference type="InterPro" id="IPR040521">
    <property type="entry name" value="KDZ"/>
</dbReference>
<dbReference type="Pfam" id="PF18758">
    <property type="entry name" value="KDZ"/>
    <property type="match status" value="1"/>
</dbReference>
<gene>
    <name evidence="1" type="ORF">HYDPIDRAFT_101207</name>
    <name evidence="2" type="ORF">HYDPIDRAFT_177921</name>
</gene>
<dbReference type="EMBL" id="KN839895">
    <property type="protein sequence ID" value="KIJ59163.1"/>
    <property type="molecule type" value="Genomic_DNA"/>
</dbReference>
<dbReference type="PANTHER" id="PTHR33096">
    <property type="entry name" value="CXC2 DOMAIN-CONTAINING PROTEIN"/>
    <property type="match status" value="1"/>
</dbReference>
<name>A0A0C9W065_9AGAM</name>
<organism evidence="2 3">
    <name type="scientific">Hydnomerulius pinastri MD-312</name>
    <dbReference type="NCBI Taxonomy" id="994086"/>
    <lineage>
        <taxon>Eukaryota</taxon>
        <taxon>Fungi</taxon>
        <taxon>Dikarya</taxon>
        <taxon>Basidiomycota</taxon>
        <taxon>Agaricomycotina</taxon>
        <taxon>Agaricomycetes</taxon>
        <taxon>Agaricomycetidae</taxon>
        <taxon>Boletales</taxon>
        <taxon>Boletales incertae sedis</taxon>
        <taxon>Leucogyrophana</taxon>
    </lineage>
</organism>
<dbReference type="OrthoDB" id="2656346at2759"/>
<dbReference type="AlphaFoldDB" id="A0A0C9W065"/>
<dbReference type="Proteomes" id="UP000053820">
    <property type="component" value="Unassembled WGS sequence"/>
</dbReference>
<keyword evidence="3" id="KW-1185">Reference proteome</keyword>
<evidence type="ECO:0000313" key="3">
    <source>
        <dbReference type="Proteomes" id="UP000053820"/>
    </source>
</evidence>
<protein>
    <submittedName>
        <fullName evidence="2">Unplaced genomic scaffold scaffold_61, whole genome shotgun sequence</fullName>
    </submittedName>
</protein>
<dbReference type="HOGENOM" id="CLU_091791_0_0_1"/>